<evidence type="ECO:0000313" key="9">
    <source>
        <dbReference type="Proteomes" id="UP000250028"/>
    </source>
</evidence>
<keyword evidence="9" id="KW-1185">Reference proteome</keyword>
<dbReference type="PANTHER" id="PTHR43214:SF24">
    <property type="entry name" value="TRANSCRIPTIONAL REGULATORY PROTEIN NARL-RELATED"/>
    <property type="match status" value="1"/>
</dbReference>
<sequence>MTTHDVVTVLIVDDHPIVRNGIRGMLDSHSQIEVVAEAGGGPEAVALVQRHDPQVVLMDLRMPAGDGVDAIRALRAQDPARPAILVLTTYETDRDITAAIDAGADGYLLKALGREELIQAVLDVAAGRTVLAPVAAERLVARRREEQLSDREVEVLRAIADGGTNHTVAQQLFVSEATVKTHLLHVYSKLGVSDRAAAVRVAFERGLL</sequence>
<dbReference type="GO" id="GO:0000160">
    <property type="term" value="P:phosphorelay signal transduction system"/>
    <property type="evidence" value="ECO:0007669"/>
    <property type="project" value="InterPro"/>
</dbReference>
<dbReference type="Pfam" id="PF00072">
    <property type="entry name" value="Response_reg"/>
    <property type="match status" value="1"/>
</dbReference>
<dbReference type="InterPro" id="IPR016032">
    <property type="entry name" value="Sig_transdc_resp-reg_C-effctor"/>
</dbReference>
<dbReference type="GO" id="GO:0006355">
    <property type="term" value="P:regulation of DNA-templated transcription"/>
    <property type="evidence" value="ECO:0007669"/>
    <property type="project" value="InterPro"/>
</dbReference>
<dbReference type="CDD" id="cd17535">
    <property type="entry name" value="REC_NarL-like"/>
    <property type="match status" value="1"/>
</dbReference>
<dbReference type="EMBL" id="UESZ01000001">
    <property type="protein sequence ID" value="SSA34353.1"/>
    <property type="molecule type" value="Genomic_DNA"/>
</dbReference>
<dbReference type="GO" id="GO:0003677">
    <property type="term" value="F:DNA binding"/>
    <property type="evidence" value="ECO:0007669"/>
    <property type="project" value="UniProtKB-KW"/>
</dbReference>
<dbReference type="AlphaFoldDB" id="A0A2Y9C1I0"/>
<protein>
    <submittedName>
        <fullName evidence="8">DNA-binding response regulator, NarL/FixJ family, contains REC and HTH domains</fullName>
    </submittedName>
</protein>
<dbReference type="PRINTS" id="PR00038">
    <property type="entry name" value="HTHLUXR"/>
</dbReference>
<dbReference type="SUPFAM" id="SSF52172">
    <property type="entry name" value="CheY-like"/>
    <property type="match status" value="1"/>
</dbReference>
<evidence type="ECO:0000256" key="1">
    <source>
        <dbReference type="ARBA" id="ARBA00022553"/>
    </source>
</evidence>
<dbReference type="SUPFAM" id="SSF46894">
    <property type="entry name" value="C-terminal effector domain of the bipartite response regulators"/>
    <property type="match status" value="1"/>
</dbReference>
<dbReference type="InterPro" id="IPR058245">
    <property type="entry name" value="NreC/VraR/RcsB-like_REC"/>
</dbReference>
<dbReference type="RefSeq" id="WP_245934060.1">
    <property type="nucleotide sequence ID" value="NZ_QGDN01000001.1"/>
</dbReference>
<evidence type="ECO:0000256" key="3">
    <source>
        <dbReference type="ARBA" id="ARBA00023125"/>
    </source>
</evidence>
<name>A0A2Y9C1I0_9MICO</name>
<keyword evidence="1 5" id="KW-0597">Phosphoprotein</keyword>
<dbReference type="SMART" id="SM00421">
    <property type="entry name" value="HTH_LUXR"/>
    <property type="match status" value="1"/>
</dbReference>
<organism evidence="8 9">
    <name type="scientific">Branchiibius hedensis</name>
    <dbReference type="NCBI Taxonomy" id="672460"/>
    <lineage>
        <taxon>Bacteria</taxon>
        <taxon>Bacillati</taxon>
        <taxon>Actinomycetota</taxon>
        <taxon>Actinomycetes</taxon>
        <taxon>Micrococcales</taxon>
        <taxon>Dermacoccaceae</taxon>
        <taxon>Branchiibius</taxon>
    </lineage>
</organism>
<keyword evidence="2" id="KW-0805">Transcription regulation</keyword>
<dbReference type="PANTHER" id="PTHR43214">
    <property type="entry name" value="TWO-COMPONENT RESPONSE REGULATOR"/>
    <property type="match status" value="1"/>
</dbReference>
<evidence type="ECO:0000259" key="7">
    <source>
        <dbReference type="PROSITE" id="PS50110"/>
    </source>
</evidence>
<keyword evidence="4" id="KW-0804">Transcription</keyword>
<evidence type="ECO:0000256" key="4">
    <source>
        <dbReference type="ARBA" id="ARBA00023163"/>
    </source>
</evidence>
<accession>A0A2Y9C1I0</accession>
<dbReference type="CDD" id="cd06170">
    <property type="entry name" value="LuxR_C_like"/>
    <property type="match status" value="1"/>
</dbReference>
<dbReference type="PROSITE" id="PS50043">
    <property type="entry name" value="HTH_LUXR_2"/>
    <property type="match status" value="1"/>
</dbReference>
<reference evidence="9" key="1">
    <citation type="submission" date="2016-10" db="EMBL/GenBank/DDBJ databases">
        <authorList>
            <person name="Varghese N."/>
            <person name="Submissions S."/>
        </authorList>
    </citation>
    <scope>NUCLEOTIDE SEQUENCE [LARGE SCALE GENOMIC DNA]</scope>
    <source>
        <strain evidence="9">DSM 22951</strain>
    </source>
</reference>
<dbReference type="Proteomes" id="UP000250028">
    <property type="component" value="Unassembled WGS sequence"/>
</dbReference>
<dbReference type="SMART" id="SM00448">
    <property type="entry name" value="REC"/>
    <property type="match status" value="1"/>
</dbReference>
<dbReference type="PROSITE" id="PS00622">
    <property type="entry name" value="HTH_LUXR_1"/>
    <property type="match status" value="1"/>
</dbReference>
<dbReference type="InterPro" id="IPR011006">
    <property type="entry name" value="CheY-like_superfamily"/>
</dbReference>
<dbReference type="Pfam" id="PF00196">
    <property type="entry name" value="GerE"/>
    <property type="match status" value="1"/>
</dbReference>
<feature type="domain" description="HTH luxR-type" evidence="6">
    <location>
        <begin position="141"/>
        <end position="206"/>
    </location>
</feature>
<gene>
    <name evidence="8" type="ORF">SAMN04489750_1670</name>
</gene>
<proteinExistence type="predicted"/>
<evidence type="ECO:0000259" key="6">
    <source>
        <dbReference type="PROSITE" id="PS50043"/>
    </source>
</evidence>
<keyword evidence="3 8" id="KW-0238">DNA-binding</keyword>
<dbReference type="InterPro" id="IPR000792">
    <property type="entry name" value="Tscrpt_reg_LuxR_C"/>
</dbReference>
<dbReference type="InterPro" id="IPR039420">
    <property type="entry name" value="WalR-like"/>
</dbReference>
<dbReference type="PROSITE" id="PS50110">
    <property type="entry name" value="RESPONSE_REGULATORY"/>
    <property type="match status" value="1"/>
</dbReference>
<evidence type="ECO:0000256" key="5">
    <source>
        <dbReference type="PROSITE-ProRule" id="PRU00169"/>
    </source>
</evidence>
<evidence type="ECO:0000256" key="2">
    <source>
        <dbReference type="ARBA" id="ARBA00023015"/>
    </source>
</evidence>
<evidence type="ECO:0000313" key="8">
    <source>
        <dbReference type="EMBL" id="SSA34353.1"/>
    </source>
</evidence>
<feature type="modified residue" description="4-aspartylphosphate" evidence="5">
    <location>
        <position position="59"/>
    </location>
</feature>
<dbReference type="InterPro" id="IPR001789">
    <property type="entry name" value="Sig_transdc_resp-reg_receiver"/>
</dbReference>
<feature type="domain" description="Response regulatory" evidence="7">
    <location>
        <begin position="8"/>
        <end position="125"/>
    </location>
</feature>
<dbReference type="Gene3D" id="3.40.50.2300">
    <property type="match status" value="1"/>
</dbReference>